<name>A0A804LUV1_MAIZE</name>
<accession>A0A804LUV1</accession>
<feature type="compositionally biased region" description="Basic residues" evidence="1">
    <location>
        <begin position="187"/>
        <end position="207"/>
    </location>
</feature>
<reference evidence="3" key="1">
    <citation type="submission" date="2015-12" db="EMBL/GenBank/DDBJ databases">
        <title>Update maize B73 reference genome by single molecule sequencing technologies.</title>
        <authorList>
            <consortium name="Maize Genome Sequencing Project"/>
            <person name="Ware D."/>
        </authorList>
    </citation>
    <scope>NUCLEOTIDE SEQUENCE [LARGE SCALE GENOMIC DNA]</scope>
    <source>
        <strain evidence="3">cv. B73</strain>
    </source>
</reference>
<gene>
    <name evidence="2" type="primary">LOC100191284</name>
</gene>
<proteinExistence type="predicted"/>
<evidence type="ECO:0000313" key="3">
    <source>
        <dbReference type="Proteomes" id="UP000007305"/>
    </source>
</evidence>
<feature type="compositionally biased region" description="Polar residues" evidence="1">
    <location>
        <begin position="9"/>
        <end position="24"/>
    </location>
</feature>
<reference evidence="2" key="2">
    <citation type="submission" date="2019-07" db="EMBL/GenBank/DDBJ databases">
        <authorList>
            <person name="Seetharam A."/>
            <person name="Woodhouse M."/>
            <person name="Cannon E."/>
        </authorList>
    </citation>
    <scope>NUCLEOTIDE SEQUENCE [LARGE SCALE GENOMIC DNA]</scope>
    <source>
        <strain evidence="2">cv. B73</strain>
    </source>
</reference>
<feature type="region of interest" description="Disordered" evidence="1">
    <location>
        <begin position="275"/>
        <end position="309"/>
    </location>
</feature>
<dbReference type="Proteomes" id="UP000007305">
    <property type="component" value="Chromosome 1"/>
</dbReference>
<feature type="region of interest" description="Disordered" evidence="1">
    <location>
        <begin position="124"/>
        <end position="147"/>
    </location>
</feature>
<organism evidence="2 3">
    <name type="scientific">Zea mays</name>
    <name type="common">Maize</name>
    <dbReference type="NCBI Taxonomy" id="4577"/>
    <lineage>
        <taxon>Eukaryota</taxon>
        <taxon>Viridiplantae</taxon>
        <taxon>Streptophyta</taxon>
        <taxon>Embryophyta</taxon>
        <taxon>Tracheophyta</taxon>
        <taxon>Spermatophyta</taxon>
        <taxon>Magnoliopsida</taxon>
        <taxon>Liliopsida</taxon>
        <taxon>Poales</taxon>
        <taxon>Poaceae</taxon>
        <taxon>PACMAD clade</taxon>
        <taxon>Panicoideae</taxon>
        <taxon>Andropogonodae</taxon>
        <taxon>Andropogoneae</taxon>
        <taxon>Tripsacinae</taxon>
        <taxon>Zea</taxon>
    </lineage>
</organism>
<dbReference type="EnsemblPlants" id="Zm00001eb038220_T004">
    <property type="protein sequence ID" value="Zm00001eb038220_P004"/>
    <property type="gene ID" value="Zm00001eb038220"/>
</dbReference>
<dbReference type="AlphaFoldDB" id="A0A804LUV1"/>
<protein>
    <submittedName>
        <fullName evidence="2">Uncharacterized protein</fullName>
    </submittedName>
</protein>
<feature type="region of interest" description="Disordered" evidence="1">
    <location>
        <begin position="1"/>
        <end position="35"/>
    </location>
</feature>
<feature type="compositionally biased region" description="Gly residues" evidence="1">
    <location>
        <begin position="127"/>
        <end position="138"/>
    </location>
</feature>
<evidence type="ECO:0000256" key="1">
    <source>
        <dbReference type="SAM" id="MobiDB-lite"/>
    </source>
</evidence>
<reference evidence="2" key="3">
    <citation type="submission" date="2021-05" db="UniProtKB">
        <authorList>
            <consortium name="EnsemblPlants"/>
        </authorList>
    </citation>
    <scope>IDENTIFICATION</scope>
    <source>
        <strain evidence="2">cv. B73</strain>
    </source>
</reference>
<keyword evidence="3" id="KW-1185">Reference proteome</keyword>
<dbReference type="OrthoDB" id="5399006at2759"/>
<dbReference type="Gramene" id="Zm00001eb038220_T004">
    <property type="protein sequence ID" value="Zm00001eb038220_P004"/>
    <property type="gene ID" value="Zm00001eb038220"/>
</dbReference>
<sequence>NGETEGEGTTDNRPSPSGLQANDSSRSKLDTAVNRSCLLAVSPRSKSRRSSWSLAKSRLSLLSSLFSLASRAPHAEPEVSIRLQLLEGHRRRGRRRPQAGLGGGAQVRLRGLHHRHPLARPREAVAAGGGDRAGGQGAGVRAAGGLRRRPVRARGLRGRALPRPRRGARLQRLRAACSQRGRAPRALPRRHPRRLPPRPRRVRRRGLPLRATGHPGHGGEGQGHHHLHGLLGVGHRLRRLLRSKQRQVCPAGAVPVAGQGVPAGRRAHCACDHRRRHRREEVADEEQQGRRRHGGRGRGPGRGGAELLARPRPGQERLDAGDGHPVAVLHVAAAASRRCCTYGPWNL</sequence>
<dbReference type="InParanoid" id="A0A804LUV1"/>
<evidence type="ECO:0000313" key="2">
    <source>
        <dbReference type="EnsemblPlants" id="Zm00001eb038220_P004"/>
    </source>
</evidence>
<feature type="compositionally biased region" description="Low complexity" evidence="1">
    <location>
        <begin position="175"/>
        <end position="186"/>
    </location>
</feature>
<feature type="region of interest" description="Disordered" evidence="1">
    <location>
        <begin position="175"/>
        <end position="225"/>
    </location>
</feature>